<reference evidence="2 3" key="1">
    <citation type="journal article" date="2013" name="ISME J.">
        <title>A metabolic model for members of the genus Tetrasphaera involved in enhanced biological phosphorus removal.</title>
        <authorList>
            <person name="Kristiansen R."/>
            <person name="Nguyen H.T.T."/>
            <person name="Saunders A.M."/>
            <person name="Nielsen J.L."/>
            <person name="Wimmer R."/>
            <person name="Le V.Q."/>
            <person name="McIlroy S.J."/>
            <person name="Petrovski S."/>
            <person name="Seviour R.J."/>
            <person name="Calteau A."/>
            <person name="Nielsen K.L."/>
            <person name="Nielsen P.H."/>
        </authorList>
    </citation>
    <scope>NUCLEOTIDE SEQUENCE [LARGE SCALE GENOMIC DNA]</scope>
    <source>
        <strain evidence="2 3">Ben110</strain>
    </source>
</reference>
<feature type="transmembrane region" description="Helical" evidence="1">
    <location>
        <begin position="33"/>
        <end position="66"/>
    </location>
</feature>
<evidence type="ECO:0000313" key="3">
    <source>
        <dbReference type="Proteomes" id="UP000035763"/>
    </source>
</evidence>
<accession>W6JSU2</accession>
<evidence type="ECO:0000313" key="2">
    <source>
        <dbReference type="EMBL" id="CCH72198.1"/>
    </source>
</evidence>
<organism evidence="2 3">
    <name type="scientific">Nostocoides australiense Ben110</name>
    <dbReference type="NCBI Taxonomy" id="1193182"/>
    <lineage>
        <taxon>Bacteria</taxon>
        <taxon>Bacillati</taxon>
        <taxon>Actinomycetota</taxon>
        <taxon>Actinomycetes</taxon>
        <taxon>Micrococcales</taxon>
        <taxon>Intrasporangiaceae</taxon>
        <taxon>Nostocoides</taxon>
    </lineage>
</organism>
<dbReference type="RefSeq" id="WP_201329253.1">
    <property type="nucleotide sequence ID" value="NZ_HG764815.1"/>
</dbReference>
<dbReference type="Pfam" id="PF20444">
    <property type="entry name" value="DUF6703"/>
    <property type="match status" value="1"/>
</dbReference>
<keyword evidence="1" id="KW-0472">Membrane</keyword>
<dbReference type="EMBL" id="CAJA01000051">
    <property type="protein sequence ID" value="CCH72198.1"/>
    <property type="molecule type" value="Genomic_DNA"/>
</dbReference>
<sequence length="98" mass="10505">MSPQAAPQQVPQPRNASERALVALARLPRPVPVLGVLALLAIGAFVPTYGWIATALVALFLAWILSLSWPRLTGVEKIMRIAVIAFVAGLAVIQSRPR</sequence>
<keyword evidence="3" id="KW-1185">Reference proteome</keyword>
<dbReference type="Proteomes" id="UP000035763">
    <property type="component" value="Unassembled WGS sequence"/>
</dbReference>
<dbReference type="AlphaFoldDB" id="W6JSU2"/>
<name>W6JSU2_9MICO</name>
<gene>
    <name evidence="2" type="ORF">BN11_1440002</name>
</gene>
<comment type="caution">
    <text evidence="2">The sequence shown here is derived from an EMBL/GenBank/DDBJ whole genome shotgun (WGS) entry which is preliminary data.</text>
</comment>
<dbReference type="InterPro" id="IPR046549">
    <property type="entry name" value="DUF6703"/>
</dbReference>
<protein>
    <submittedName>
        <fullName evidence="2">Uncharacterized protein</fullName>
    </submittedName>
</protein>
<keyword evidence="1" id="KW-1133">Transmembrane helix</keyword>
<keyword evidence="1" id="KW-0812">Transmembrane</keyword>
<feature type="transmembrane region" description="Helical" evidence="1">
    <location>
        <begin position="78"/>
        <end position="95"/>
    </location>
</feature>
<dbReference type="STRING" id="1193182.BN11_1440002"/>
<proteinExistence type="predicted"/>
<evidence type="ECO:0000256" key="1">
    <source>
        <dbReference type="SAM" id="Phobius"/>
    </source>
</evidence>